<reference evidence="1" key="1">
    <citation type="journal article" date="2016" name="Front. Microbiol.">
        <title>Genome Sequence of the Piezophilic, Mesophilic Sulfate-Reducing Bacterium Desulfovibrio indicus J2T.</title>
        <authorList>
            <person name="Cao J."/>
            <person name="Maignien L."/>
            <person name="Shao Z."/>
            <person name="Alain K."/>
            <person name="Jebbar M."/>
        </authorList>
    </citation>
    <scope>NUCLEOTIDE SEQUENCE</scope>
    <source>
        <strain evidence="1">DSM 16372</strain>
    </source>
</reference>
<accession>A0AAV4ZSK7</accession>
<name>A0AAV4ZSK7_9HYPH</name>
<evidence type="ECO:0000313" key="2">
    <source>
        <dbReference type="Proteomes" id="UP001055247"/>
    </source>
</evidence>
<dbReference type="AlphaFoldDB" id="A0AAV4ZSK7"/>
<dbReference type="Proteomes" id="UP001055247">
    <property type="component" value="Unassembled WGS sequence"/>
</dbReference>
<organism evidence="1 2">
    <name type="scientific">Methylobacterium hispanicum</name>
    <dbReference type="NCBI Taxonomy" id="270350"/>
    <lineage>
        <taxon>Bacteria</taxon>
        <taxon>Pseudomonadati</taxon>
        <taxon>Pseudomonadota</taxon>
        <taxon>Alphaproteobacteria</taxon>
        <taxon>Hyphomicrobiales</taxon>
        <taxon>Methylobacteriaceae</taxon>
        <taxon>Methylobacterium</taxon>
    </lineage>
</organism>
<proteinExistence type="predicted"/>
<gene>
    <name evidence="1" type="ORF">BHAOGJBA_4111</name>
</gene>
<comment type="caution">
    <text evidence="1">The sequence shown here is derived from an EMBL/GenBank/DDBJ whole genome shotgun (WGS) entry which is preliminary data.</text>
</comment>
<keyword evidence="2" id="KW-1185">Reference proteome</keyword>
<reference evidence="1" key="2">
    <citation type="submission" date="2021-08" db="EMBL/GenBank/DDBJ databases">
        <authorList>
            <person name="Tani A."/>
            <person name="Ola A."/>
            <person name="Ogura Y."/>
            <person name="Katsura K."/>
            <person name="Hayashi T."/>
        </authorList>
    </citation>
    <scope>NUCLEOTIDE SEQUENCE</scope>
    <source>
        <strain evidence="1">DSM 16372</strain>
    </source>
</reference>
<sequence length="34" mass="3762">MFAADEDRQRATRIGRQLVDLVLLMANGSASPCR</sequence>
<protein>
    <recommendedName>
        <fullName evidence="3">TetR family transcriptional regulator</fullName>
    </recommendedName>
</protein>
<evidence type="ECO:0008006" key="3">
    <source>
        <dbReference type="Google" id="ProtNLM"/>
    </source>
</evidence>
<dbReference type="EMBL" id="BPQO01000019">
    <property type="protein sequence ID" value="GJD90570.1"/>
    <property type="molecule type" value="Genomic_DNA"/>
</dbReference>
<evidence type="ECO:0000313" key="1">
    <source>
        <dbReference type="EMBL" id="GJD90570.1"/>
    </source>
</evidence>